<protein>
    <recommendedName>
        <fullName evidence="5">Apea-like HEPN domain-containing protein</fullName>
    </recommendedName>
</protein>
<sequence>MQGVVEFVMINPKKQEEGFNFETYTNEIFYRVLDQIKTLYGIKNFNFYSNKTYSRECSLFIDVHEYRIIFTYIPSDVSPQLKVDIAADFFLLQEPHLHVLKIELKDALSDGWEHCLWLEDKQAVAYSEVLYREVHSVENALRKLINTILFYKLGGNWWEEYMSSKLKNTYGLRNDPYAKRARSFRNVHTNLMSIDTKDLLEILTFKTYKVKKENVLDHSISGDELSKKYHFIMNEVCNGNKLDSYTKDLTNILMNTLETDLDFWKDFFEPWFSCDLDTFKGKWNAFSHDRNHVAHNKLIDNKLYNKYKNVMSDLLKIIREAEEKFNNHFNSETEKYLIELERRKIQREAELYERQKMSEESGGEFLQEEEIISLLTEKIIATFHEIEEKVYYRSDIKITSIKPNIHETDRVFEITHCYLNKKIYVTAESQIDGSQSGVSELQLTLYCDDNIEDTFDISFTNGSVFFDEDQGAYVPISEKNLDISELSNLERDIDTLIENYMPEIEVYDLAGFRCEECEEFAINIGDNNGLYIGACLNCGHINDVGECTRCGIAMGSSEDERCISCEAELLN</sequence>
<dbReference type="Proteomes" id="UP000501107">
    <property type="component" value="Plasmid unnamed2"/>
</dbReference>
<dbReference type="RefSeq" id="WP_001163231.1">
    <property type="nucleotide sequence ID" value="NZ_CP009333.1"/>
</dbReference>
<keyword evidence="2" id="KW-0614">Plasmid</keyword>
<evidence type="ECO:0000313" key="4">
    <source>
        <dbReference type="Proteomes" id="UP000501107"/>
    </source>
</evidence>
<dbReference type="AlphaFoldDB" id="A0A0B5NIF1"/>
<proteinExistence type="predicted"/>
<dbReference type="EMBL" id="CP009333">
    <property type="protein sequence ID" value="AJG73756.1"/>
    <property type="molecule type" value="Genomic_DNA"/>
</dbReference>
<evidence type="ECO:0000313" key="1">
    <source>
        <dbReference type="EMBL" id="AJG73756.1"/>
    </source>
</evidence>
<accession>A0A0B5NIF1</accession>
<gene>
    <name evidence="1" type="ORF">BF38_6226</name>
    <name evidence="2" type="ORF">FOC89_00500</name>
</gene>
<dbReference type="Proteomes" id="UP000031876">
    <property type="component" value="Plasmid 4"/>
</dbReference>
<geneLocation type="plasmid" evidence="1 3">
    <name>4</name>
</geneLocation>
<organism evidence="2 4">
    <name type="scientific">Bacillus thuringiensis</name>
    <dbReference type="NCBI Taxonomy" id="1428"/>
    <lineage>
        <taxon>Bacteria</taxon>
        <taxon>Bacillati</taxon>
        <taxon>Bacillota</taxon>
        <taxon>Bacilli</taxon>
        <taxon>Bacillales</taxon>
        <taxon>Bacillaceae</taxon>
        <taxon>Bacillus</taxon>
        <taxon>Bacillus cereus group</taxon>
    </lineage>
</organism>
<reference evidence="2 4" key="2">
    <citation type="submission" date="2020-05" db="EMBL/GenBank/DDBJ databases">
        <title>FDA dAtabase for Regulatory Grade micrObial Sequences (FDA-ARGOS): Supporting development and validation of Infectious Disease Dx tests.</title>
        <authorList>
            <person name="Nelson B."/>
            <person name="Plummer A."/>
            <person name="Tallon L."/>
            <person name="Sadzewicz L."/>
            <person name="Zhao X."/>
            <person name="Vavikolanu K."/>
            <person name="Mehta A."/>
            <person name="Aluvathingal J."/>
            <person name="Nadendla S."/>
            <person name="Myers T."/>
            <person name="Yan Y."/>
            <person name="Sichtig H."/>
        </authorList>
    </citation>
    <scope>NUCLEOTIDE SEQUENCE [LARGE SCALE GENOMIC DNA]</scope>
    <source>
        <strain evidence="2 4">FDAARGOS_795</strain>
        <plasmid evidence="2 4">unnamed2</plasmid>
    </source>
</reference>
<evidence type="ECO:0000313" key="3">
    <source>
        <dbReference type="Proteomes" id="UP000031876"/>
    </source>
</evidence>
<evidence type="ECO:0008006" key="5">
    <source>
        <dbReference type="Google" id="ProtNLM"/>
    </source>
</evidence>
<reference evidence="1 3" key="1">
    <citation type="journal article" date="2015" name="Genome Announc.">
        <title>Complete genome sequences for 35 biothreat assay-relevant bacillus species.</title>
        <authorList>
            <person name="Johnson S.L."/>
            <person name="Daligault H.E."/>
            <person name="Davenport K.W."/>
            <person name="Jaissle J."/>
            <person name="Frey K.G."/>
            <person name="Ladner J.T."/>
            <person name="Broomall S.M."/>
            <person name="Bishop-Lilly K.A."/>
            <person name="Bruce D.C."/>
            <person name="Gibbons H.S."/>
            <person name="Coyne S.R."/>
            <person name="Lo C.C."/>
            <person name="Meincke L."/>
            <person name="Munk A.C."/>
            <person name="Koroleva G.I."/>
            <person name="Rosenzweig C.N."/>
            <person name="Palacios G.F."/>
            <person name="Redden C.L."/>
            <person name="Minogue T.D."/>
            <person name="Chain P.S."/>
        </authorList>
    </citation>
    <scope>NUCLEOTIDE SEQUENCE [LARGE SCALE GENOMIC DNA]</scope>
    <source>
        <strain evidence="1 3">HD1011</strain>
        <plasmid evidence="1 3">4</plasmid>
    </source>
</reference>
<dbReference type="KEGG" id="btw:BF38_6226"/>
<geneLocation type="plasmid" evidence="2 4">
    <name>unnamed2</name>
</geneLocation>
<dbReference type="EMBL" id="CP053978">
    <property type="protein sequence ID" value="QKH22498.1"/>
    <property type="molecule type" value="Genomic_DNA"/>
</dbReference>
<evidence type="ECO:0000313" key="2">
    <source>
        <dbReference type="EMBL" id="QKH22498.1"/>
    </source>
</evidence>
<name>A0A0B5NIF1_BACTU</name>